<dbReference type="GO" id="GO:0046872">
    <property type="term" value="F:metal ion binding"/>
    <property type="evidence" value="ECO:0007669"/>
    <property type="project" value="UniProtKB-KW"/>
</dbReference>
<comment type="similarity">
    <text evidence="5">Belongs to the creatininase superfamily.</text>
</comment>
<keyword evidence="2" id="KW-0479">Metal-binding</keyword>
<evidence type="ECO:0000313" key="9">
    <source>
        <dbReference type="Proteomes" id="UP000264753"/>
    </source>
</evidence>
<dbReference type="Proteomes" id="UP000264179">
    <property type="component" value="Unassembled WGS sequence"/>
</dbReference>
<dbReference type="Pfam" id="PF02633">
    <property type="entry name" value="Creatininase"/>
    <property type="match status" value="1"/>
</dbReference>
<evidence type="ECO:0000313" key="7">
    <source>
        <dbReference type="EMBL" id="HCW67127.1"/>
    </source>
</evidence>
<keyword evidence="3" id="KW-0378">Hydrolase</keyword>
<sequence length="271" mass="29811">MTAKNAARKHLLKDMTFVEFRERMDEDPVILISLGSQEEQGPVAPMGDYMLTDVLAGRIAQKSGAIAAPIMPFGYADYFRTVPGGMQLRPETFCAILTDMIENFTDHGISKIVVLNGHSGNYPLIDQVIRKMKREKGLLIPCLNLWRLIPASMWQELHPELGMKAFGHGGDPLTSVYLHLFPELMRMDLLSKEDKKGEMLGLPTAGLAGIRFQDNEIALAVDVTDRCGNGVAGGEPAQSSAEKGQKIVDYLVGYCADFVTYFSTQNPKTAA</sequence>
<gene>
    <name evidence="6" type="ORF">DEF21_07050</name>
    <name evidence="7" type="ORF">DHR80_07920</name>
</gene>
<accession>A0A358HR23</accession>
<dbReference type="Proteomes" id="UP000264753">
    <property type="component" value="Unassembled WGS sequence"/>
</dbReference>
<dbReference type="EMBL" id="DOOG01000060">
    <property type="protein sequence ID" value="HBU97648.1"/>
    <property type="molecule type" value="Genomic_DNA"/>
</dbReference>
<keyword evidence="4" id="KW-0862">Zinc</keyword>
<reference evidence="8 9" key="1">
    <citation type="journal article" date="2018" name="Nat. Biotechnol.">
        <title>A standardized bacterial taxonomy based on genome phylogeny substantially revises the tree of life.</title>
        <authorList>
            <person name="Parks D.H."/>
            <person name="Chuvochina M."/>
            <person name="Waite D.W."/>
            <person name="Rinke C."/>
            <person name="Skarshewski A."/>
            <person name="Chaumeil P.A."/>
            <person name="Hugenholtz P."/>
        </authorList>
    </citation>
    <scope>NUCLEOTIDE SEQUENCE [LARGE SCALE GENOMIC DNA]</scope>
    <source>
        <strain evidence="6">UBA8707</strain>
        <strain evidence="7">UBA9881</strain>
    </source>
</reference>
<dbReference type="RefSeq" id="WP_276652362.1">
    <property type="nucleotide sequence ID" value="NZ_DOOG01000060.1"/>
</dbReference>
<evidence type="ECO:0000256" key="3">
    <source>
        <dbReference type="ARBA" id="ARBA00022801"/>
    </source>
</evidence>
<evidence type="ECO:0000313" key="8">
    <source>
        <dbReference type="Proteomes" id="UP000264179"/>
    </source>
</evidence>
<comment type="caution">
    <text evidence="6">The sequence shown here is derived from an EMBL/GenBank/DDBJ whole genome shotgun (WGS) entry which is preliminary data.</text>
</comment>
<name>A0A358HR23_9PROT</name>
<evidence type="ECO:0000256" key="4">
    <source>
        <dbReference type="ARBA" id="ARBA00022833"/>
    </source>
</evidence>
<dbReference type="PANTHER" id="PTHR35005">
    <property type="entry name" value="3-DEHYDRO-SCYLLO-INOSOSE HYDROLASE"/>
    <property type="match status" value="1"/>
</dbReference>
<comment type="cofactor">
    <cofactor evidence="1">
        <name>Zn(2+)</name>
        <dbReference type="ChEBI" id="CHEBI:29105"/>
    </cofactor>
</comment>
<dbReference type="InterPro" id="IPR024087">
    <property type="entry name" value="Creatininase-like_sf"/>
</dbReference>
<dbReference type="InterPro" id="IPR003785">
    <property type="entry name" value="Creatininase/forma_Hydrolase"/>
</dbReference>
<dbReference type="Gene3D" id="3.40.50.10310">
    <property type="entry name" value="Creatininase"/>
    <property type="match status" value="1"/>
</dbReference>
<evidence type="ECO:0000256" key="1">
    <source>
        <dbReference type="ARBA" id="ARBA00001947"/>
    </source>
</evidence>
<dbReference type="GO" id="GO:0009231">
    <property type="term" value="P:riboflavin biosynthetic process"/>
    <property type="evidence" value="ECO:0007669"/>
    <property type="project" value="TreeGrafter"/>
</dbReference>
<dbReference type="AlphaFoldDB" id="A0A358HR23"/>
<proteinExistence type="inferred from homology"/>
<evidence type="ECO:0000256" key="2">
    <source>
        <dbReference type="ARBA" id="ARBA00022723"/>
    </source>
</evidence>
<dbReference type="EMBL" id="DPOP01000072">
    <property type="protein sequence ID" value="HCW67127.1"/>
    <property type="molecule type" value="Genomic_DNA"/>
</dbReference>
<dbReference type="GO" id="GO:0016811">
    <property type="term" value="F:hydrolase activity, acting on carbon-nitrogen (but not peptide) bonds, in linear amides"/>
    <property type="evidence" value="ECO:0007669"/>
    <property type="project" value="TreeGrafter"/>
</dbReference>
<dbReference type="PANTHER" id="PTHR35005:SF1">
    <property type="entry name" value="2-AMINO-5-FORMYLAMINO-6-RIBOSYLAMINOPYRIMIDIN-4(3H)-ONE 5'-MONOPHOSPHATE DEFORMYLASE"/>
    <property type="match status" value="1"/>
</dbReference>
<organism evidence="6 9">
    <name type="scientific">Thalassospira lucentensis</name>
    <dbReference type="NCBI Taxonomy" id="168935"/>
    <lineage>
        <taxon>Bacteria</taxon>
        <taxon>Pseudomonadati</taxon>
        <taxon>Pseudomonadota</taxon>
        <taxon>Alphaproteobacteria</taxon>
        <taxon>Rhodospirillales</taxon>
        <taxon>Thalassospiraceae</taxon>
        <taxon>Thalassospira</taxon>
    </lineage>
</organism>
<evidence type="ECO:0000313" key="6">
    <source>
        <dbReference type="EMBL" id="HBU97648.1"/>
    </source>
</evidence>
<evidence type="ECO:0000256" key="5">
    <source>
        <dbReference type="ARBA" id="ARBA00024029"/>
    </source>
</evidence>
<protein>
    <submittedName>
        <fullName evidence="6">Creatininase</fullName>
    </submittedName>
</protein>
<dbReference type="SUPFAM" id="SSF102215">
    <property type="entry name" value="Creatininase"/>
    <property type="match status" value="1"/>
</dbReference>